<reference evidence="5 6" key="1">
    <citation type="submission" date="2020-08" db="EMBL/GenBank/DDBJ databases">
        <title>Genomic Encyclopedia of Type Strains, Phase IV (KMG-V): Genome sequencing to study the core and pangenomes of soil and plant-associated prokaryotes.</title>
        <authorList>
            <person name="Whitman W."/>
        </authorList>
    </citation>
    <scope>NUCLEOTIDE SEQUENCE [LARGE SCALE GENOMIC DNA]</scope>
    <source>
        <strain evidence="5 6">X5P3</strain>
    </source>
</reference>
<evidence type="ECO:0000256" key="1">
    <source>
        <dbReference type="ARBA" id="ARBA00004613"/>
    </source>
</evidence>
<organism evidence="5 6">
    <name type="scientific">Granulicella mallensis</name>
    <dbReference type="NCBI Taxonomy" id="940614"/>
    <lineage>
        <taxon>Bacteria</taxon>
        <taxon>Pseudomonadati</taxon>
        <taxon>Acidobacteriota</taxon>
        <taxon>Terriglobia</taxon>
        <taxon>Terriglobales</taxon>
        <taxon>Acidobacteriaceae</taxon>
        <taxon>Granulicella</taxon>
    </lineage>
</organism>
<evidence type="ECO:0000313" key="6">
    <source>
        <dbReference type="Proteomes" id="UP000584867"/>
    </source>
</evidence>
<keyword evidence="3" id="KW-0645">Protease</keyword>
<feature type="domain" description="Fibronectin type-III" evidence="4">
    <location>
        <begin position="410"/>
        <end position="501"/>
    </location>
</feature>
<dbReference type="GO" id="GO:0008235">
    <property type="term" value="F:metalloexopeptidase activity"/>
    <property type="evidence" value="ECO:0007669"/>
    <property type="project" value="InterPro"/>
</dbReference>
<evidence type="ECO:0000256" key="3">
    <source>
        <dbReference type="ARBA" id="ARBA00023049"/>
    </source>
</evidence>
<dbReference type="InterPro" id="IPR036116">
    <property type="entry name" value="FN3_sf"/>
</dbReference>
<dbReference type="Proteomes" id="UP000584867">
    <property type="component" value="Unassembled WGS sequence"/>
</dbReference>
<gene>
    <name evidence="5" type="ORF">HDF15_003769</name>
</gene>
<dbReference type="InterPro" id="IPR045175">
    <property type="entry name" value="M28_fam"/>
</dbReference>
<keyword evidence="3" id="KW-0482">Metalloprotease</keyword>
<dbReference type="EMBL" id="JACHIO010000016">
    <property type="protein sequence ID" value="MBB5065401.1"/>
    <property type="molecule type" value="Genomic_DNA"/>
</dbReference>
<sequence length="501" mass="52981">MNRMLGIGGMLFGMATTVVCGAQTGGQTGGQTMATGTPVGAPSADPAIAAALAGISPAHVQTDIAKLVSFGTRSTLSSMDTDLPAGQGINVAADWIESEFRSISAQCGGCLEVKRDEFTEPGGNGPQSRIPKPTKLTNVYAILKGTSADKAAPWVLVTGHYDSRVTDVMDSHSAAPGANDDASGVAVSIESARALSRLKLPGTIVFVAVAGEEQGLNGSKHLAQLAKAQGWPLVAVLNNDIVGGDTTPGELMQDKTAVRVFSEGVPASATPEQQRQILSLGAENDSPSRELARQVAELAPAYFKSTARHAPPAGPGMARSHAVLLVPPFHPVLILRRDRYLRGGDHTSFNGEGFAAVRFTEWRENFNHQHQTLRTEGGVEYGDLLKFVDFNYVADVARMNSMMLATLASAPGEPQHVRVLTTALDNNSELVWEAPAFAPPGTTYEVVWRDSASMLWTYVQNAGSATRIQLNVSKDNVLFGVRSVDAAGHRSLPVPPLPARQ</sequence>
<dbReference type="RefSeq" id="WP_184258051.1">
    <property type="nucleotide sequence ID" value="NZ_JACHIO010000016.1"/>
</dbReference>
<dbReference type="PANTHER" id="PTHR12147:SF26">
    <property type="entry name" value="PEPTIDASE M28 DOMAIN-CONTAINING PROTEIN"/>
    <property type="match status" value="1"/>
</dbReference>
<evidence type="ECO:0000313" key="5">
    <source>
        <dbReference type="EMBL" id="MBB5065401.1"/>
    </source>
</evidence>
<evidence type="ECO:0000259" key="4">
    <source>
        <dbReference type="PROSITE" id="PS50853"/>
    </source>
</evidence>
<dbReference type="PANTHER" id="PTHR12147">
    <property type="entry name" value="METALLOPEPTIDASE M28 FAMILY MEMBER"/>
    <property type="match status" value="1"/>
</dbReference>
<dbReference type="CDD" id="cd00063">
    <property type="entry name" value="FN3"/>
    <property type="match status" value="1"/>
</dbReference>
<dbReference type="PROSITE" id="PS50853">
    <property type="entry name" value="FN3"/>
    <property type="match status" value="1"/>
</dbReference>
<keyword evidence="3" id="KW-0378">Hydrolase</keyword>
<dbReference type="SUPFAM" id="SSF49265">
    <property type="entry name" value="Fibronectin type III"/>
    <property type="match status" value="1"/>
</dbReference>
<name>A0A7W8EB60_9BACT</name>
<dbReference type="Gene3D" id="3.40.630.10">
    <property type="entry name" value="Zn peptidases"/>
    <property type="match status" value="1"/>
</dbReference>
<dbReference type="Pfam" id="PF04389">
    <property type="entry name" value="Peptidase_M28"/>
    <property type="match status" value="1"/>
</dbReference>
<dbReference type="GO" id="GO:0006508">
    <property type="term" value="P:proteolysis"/>
    <property type="evidence" value="ECO:0007669"/>
    <property type="project" value="InterPro"/>
</dbReference>
<keyword evidence="2" id="KW-0964">Secreted</keyword>
<comment type="caution">
    <text evidence="5">The sequence shown here is derived from an EMBL/GenBank/DDBJ whole genome shotgun (WGS) entry which is preliminary data.</text>
</comment>
<proteinExistence type="predicted"/>
<dbReference type="GO" id="GO:0005576">
    <property type="term" value="C:extracellular region"/>
    <property type="evidence" value="ECO:0007669"/>
    <property type="project" value="UniProtKB-SubCell"/>
</dbReference>
<dbReference type="SUPFAM" id="SSF53187">
    <property type="entry name" value="Zn-dependent exopeptidases"/>
    <property type="match status" value="1"/>
</dbReference>
<accession>A0A7W8EB60</accession>
<dbReference type="AlphaFoldDB" id="A0A7W8EB60"/>
<evidence type="ECO:0000256" key="2">
    <source>
        <dbReference type="ARBA" id="ARBA00022525"/>
    </source>
</evidence>
<protein>
    <recommendedName>
        <fullName evidence="4">Fibronectin type-III domain-containing protein</fullName>
    </recommendedName>
</protein>
<dbReference type="InterPro" id="IPR003961">
    <property type="entry name" value="FN3_dom"/>
</dbReference>
<comment type="subcellular location">
    <subcellularLocation>
        <location evidence="1">Secreted</location>
    </subcellularLocation>
</comment>
<dbReference type="InterPro" id="IPR007484">
    <property type="entry name" value="Peptidase_M28"/>
</dbReference>